<reference evidence="1 2" key="1">
    <citation type="submission" date="2014-10" db="EMBL/GenBank/DDBJ databases">
        <title>Draft genome of the hookworm Ancylostoma caninum.</title>
        <authorList>
            <person name="Mitreva M."/>
        </authorList>
    </citation>
    <scope>NUCLEOTIDE SEQUENCE [LARGE SCALE GENOMIC DNA]</scope>
    <source>
        <strain evidence="1 2">Baltimore</strain>
    </source>
</reference>
<evidence type="ECO:0000313" key="2">
    <source>
        <dbReference type="Proteomes" id="UP000252519"/>
    </source>
</evidence>
<gene>
    <name evidence="1" type="ORF">ANCCAN_29601</name>
</gene>
<keyword evidence="2" id="KW-1185">Reference proteome</keyword>
<sequence length="253" mass="28083">MDGEAVEICLKKWTAFLSFVGSKAGGRNKRSKLIPMFCKPLRSRTLINKLKSAEPIIEGYTTLVKTFKDVLEEHFDELVVCYLRFLSGRSAVILNTTEEIEKELSNPIDSKSSKLILTCAHPSHLEYITDDRQCKASDKASAHLLPVICAILGVDYQGSATSAANYQDIPVCGGNPLQTQKYAIFLGQIVRLAGNLPDAQGKLSTICSCFTALAQRIGCIEEVAVKRSESRLLFVQIKAWIRENHFNVEELEV</sequence>
<organism evidence="1 2">
    <name type="scientific">Ancylostoma caninum</name>
    <name type="common">Dog hookworm</name>
    <dbReference type="NCBI Taxonomy" id="29170"/>
    <lineage>
        <taxon>Eukaryota</taxon>
        <taxon>Metazoa</taxon>
        <taxon>Ecdysozoa</taxon>
        <taxon>Nematoda</taxon>
        <taxon>Chromadorea</taxon>
        <taxon>Rhabditida</taxon>
        <taxon>Rhabditina</taxon>
        <taxon>Rhabditomorpha</taxon>
        <taxon>Strongyloidea</taxon>
        <taxon>Ancylostomatidae</taxon>
        <taxon>Ancylostomatinae</taxon>
        <taxon>Ancylostoma</taxon>
    </lineage>
</organism>
<dbReference type="EMBL" id="JOJR01017492">
    <property type="protein sequence ID" value="RCN24698.1"/>
    <property type="molecule type" value="Genomic_DNA"/>
</dbReference>
<dbReference type="OrthoDB" id="5399929at2759"/>
<protein>
    <submittedName>
        <fullName evidence="1">Uncharacterized protein</fullName>
    </submittedName>
</protein>
<dbReference type="AlphaFoldDB" id="A0A368EZ84"/>
<comment type="caution">
    <text evidence="1">The sequence shown here is derived from an EMBL/GenBank/DDBJ whole genome shotgun (WGS) entry which is preliminary data.</text>
</comment>
<dbReference type="Proteomes" id="UP000252519">
    <property type="component" value="Unassembled WGS sequence"/>
</dbReference>
<dbReference type="STRING" id="29170.A0A368EZ84"/>
<accession>A0A368EZ84</accession>
<evidence type="ECO:0000313" key="1">
    <source>
        <dbReference type="EMBL" id="RCN24698.1"/>
    </source>
</evidence>
<name>A0A368EZ84_ANCCA</name>
<proteinExistence type="predicted"/>